<dbReference type="EMBL" id="DP000009">
    <property type="protein sequence ID" value="ABF95031.1"/>
    <property type="molecule type" value="Genomic_DNA"/>
</dbReference>
<gene>
    <name evidence="1" type="ordered locus">LOC_Os03g15029</name>
</gene>
<sequence length="47" mass="5187">MATWRVGPSSVGKTRKIPGSSNFFFRCFPADSKSLIGILHMDSRKDG</sequence>
<organism evidence="1">
    <name type="scientific">Oryza sativa subsp. japonica</name>
    <name type="common">Rice</name>
    <dbReference type="NCBI Taxonomy" id="39947"/>
    <lineage>
        <taxon>Eukaryota</taxon>
        <taxon>Viridiplantae</taxon>
        <taxon>Streptophyta</taxon>
        <taxon>Embryophyta</taxon>
        <taxon>Tracheophyta</taxon>
        <taxon>Spermatophyta</taxon>
        <taxon>Magnoliopsida</taxon>
        <taxon>Liliopsida</taxon>
        <taxon>Poales</taxon>
        <taxon>Poaceae</taxon>
        <taxon>BOP clade</taxon>
        <taxon>Oryzoideae</taxon>
        <taxon>Oryzeae</taxon>
        <taxon>Oryzinae</taxon>
        <taxon>Oryza</taxon>
        <taxon>Oryza sativa</taxon>
    </lineage>
</organism>
<accession>Q10NX5</accession>
<name>Q10NX5_ORYSJ</name>
<protein>
    <submittedName>
        <fullName evidence="1">Uncharacterized protein</fullName>
    </submittedName>
</protein>
<reference evidence="1" key="1">
    <citation type="journal article" date="2005" name="Genome Res.">
        <title>Sequence, annotation, and analysis of synteny between rice chromosome 3 and diverged grass species.</title>
        <authorList>
            <consortium name="Rice Chromosome 3 Sequencing Consortium"/>
            <person name="Buell C.R."/>
            <person name="Yuan Q."/>
            <person name="Ouyang S."/>
            <person name="Liu J."/>
            <person name="Zhu W."/>
            <person name="Wang A."/>
            <person name="Maiti R."/>
            <person name="Haas B."/>
            <person name="Wortman J."/>
            <person name="Pertea M."/>
            <person name="Jones K.M."/>
            <person name="Kim M."/>
            <person name="Overton L."/>
            <person name="Tsitrin T."/>
            <person name="Fadrosh D."/>
            <person name="Bera J."/>
            <person name="Weaver B."/>
            <person name="Jin S."/>
            <person name="Johri S."/>
            <person name="Reardon M."/>
            <person name="Webb K."/>
            <person name="Hill J."/>
            <person name="Moffat K."/>
            <person name="Tallon L."/>
            <person name="Van Aken S."/>
            <person name="Lewis M."/>
            <person name="Utterback T."/>
            <person name="Feldblyum T."/>
            <person name="Zismann V."/>
            <person name="Iobst S."/>
            <person name="Hsiao J."/>
            <person name="de Vazeille A.R."/>
            <person name="Salzberg S.L."/>
            <person name="White O."/>
            <person name="Fraser C."/>
            <person name="Yu Y."/>
            <person name="Kim H."/>
            <person name="Rambo T."/>
            <person name="Currie J."/>
            <person name="Collura K."/>
            <person name="Kernodle-Thompson S."/>
            <person name="Wei F."/>
            <person name="Kudrna K."/>
            <person name="Ammiraju J.S."/>
            <person name="Luo M."/>
            <person name="Goicoechea J.L."/>
            <person name="Wing R.A."/>
            <person name="Henry D."/>
            <person name="Oates R."/>
            <person name="Palmer M."/>
            <person name="Pries G."/>
            <person name="Saski C."/>
            <person name="Simmons J."/>
            <person name="Soderlund C."/>
            <person name="Nelson W."/>
            <person name="de la Bastide M."/>
            <person name="Spiegel L."/>
            <person name="Nascimento L."/>
            <person name="Huang E."/>
            <person name="Preston R."/>
            <person name="Zutavern T."/>
            <person name="Palmer L."/>
            <person name="O'Shaughnessy A."/>
            <person name="Dike S."/>
            <person name="McCombie W.R."/>
            <person name="Minx P."/>
            <person name="Cordum H."/>
            <person name="Wilson R."/>
            <person name="Jin W."/>
            <person name="Lee H.R."/>
            <person name="Jiang J."/>
            <person name="Jackson S."/>
        </authorList>
    </citation>
    <scope>NUCLEOTIDE SEQUENCE [LARGE SCALE GENOMIC DNA]</scope>
</reference>
<dbReference type="AlphaFoldDB" id="Q10NX5"/>
<proteinExistence type="predicted"/>
<evidence type="ECO:0000313" key="1">
    <source>
        <dbReference type="EMBL" id="ABF95031.1"/>
    </source>
</evidence>
<reference evidence="1" key="2">
    <citation type="submission" date="2006-06" db="EMBL/GenBank/DDBJ databases">
        <authorList>
            <person name="Buell R."/>
            <person name="Wing R.A."/>
            <person name="McCombie W.A."/>
            <person name="Ouyang S."/>
        </authorList>
    </citation>
    <scope>NUCLEOTIDE SEQUENCE</scope>
</reference>